<name>A0A8J7VUE6_9GAMM</name>
<dbReference type="InterPro" id="IPR003369">
    <property type="entry name" value="TatA/B/E"/>
</dbReference>
<accession>A0A8J7VUE6</accession>
<comment type="caution">
    <text evidence="11">The sequence shown here is derived from an EMBL/GenBank/DDBJ whole genome shotgun (WGS) entry which is preliminary data.</text>
</comment>
<evidence type="ECO:0000256" key="3">
    <source>
        <dbReference type="ARBA" id="ARBA00022475"/>
    </source>
</evidence>
<dbReference type="GO" id="GO:0033281">
    <property type="term" value="C:TAT protein transport complex"/>
    <property type="evidence" value="ECO:0007669"/>
    <property type="project" value="UniProtKB-UniRule"/>
</dbReference>
<evidence type="ECO:0000313" key="11">
    <source>
        <dbReference type="EMBL" id="MBR0562064.1"/>
    </source>
</evidence>
<evidence type="ECO:0000256" key="9">
    <source>
        <dbReference type="HAMAP-Rule" id="MF_00236"/>
    </source>
</evidence>
<comment type="subcellular location">
    <subcellularLocation>
        <location evidence="1 9">Cell membrane</location>
        <topology evidence="1 9">Single-pass membrane protein</topology>
    </subcellularLocation>
</comment>
<dbReference type="RefSeq" id="WP_211926028.1">
    <property type="nucleotide sequence ID" value="NZ_JAGQFT020000004.1"/>
</dbReference>
<comment type="similarity">
    <text evidence="9">Belongs to the TatA/E family.</text>
</comment>
<protein>
    <recommendedName>
        <fullName evidence="9">Sec-independent protein translocase protein TatA</fullName>
    </recommendedName>
</protein>
<evidence type="ECO:0000313" key="13">
    <source>
        <dbReference type="Proteomes" id="UP000675747"/>
    </source>
</evidence>
<keyword evidence="2 9" id="KW-0813">Transport</keyword>
<sequence>MGSFSIWHWLVVLAVVLLIFGTKRLRNIGEDLGSAIKGFRKGMHDADKDADGDKPAPRIDSQRQAEDDARRREASRDTDIPPRG</sequence>
<dbReference type="InterPro" id="IPR006312">
    <property type="entry name" value="TatA/E"/>
</dbReference>
<keyword evidence="3 9" id="KW-1003">Cell membrane</keyword>
<feature type="transmembrane region" description="Helical" evidence="9">
    <location>
        <begin position="6"/>
        <end position="22"/>
    </location>
</feature>
<evidence type="ECO:0000256" key="1">
    <source>
        <dbReference type="ARBA" id="ARBA00004162"/>
    </source>
</evidence>
<dbReference type="GO" id="GO:0008320">
    <property type="term" value="F:protein transmembrane transporter activity"/>
    <property type="evidence" value="ECO:0007669"/>
    <property type="project" value="UniProtKB-UniRule"/>
</dbReference>
<keyword evidence="7 9" id="KW-0811">Translocation</keyword>
<dbReference type="Pfam" id="PF02416">
    <property type="entry name" value="TatA_B_E"/>
    <property type="match status" value="1"/>
</dbReference>
<feature type="region of interest" description="Disordered" evidence="10">
    <location>
        <begin position="43"/>
        <end position="84"/>
    </location>
</feature>
<keyword evidence="8 9" id="KW-0472">Membrane</keyword>
<keyword evidence="13" id="KW-1185">Reference proteome</keyword>
<evidence type="ECO:0000256" key="2">
    <source>
        <dbReference type="ARBA" id="ARBA00022448"/>
    </source>
</evidence>
<dbReference type="Proteomes" id="UP000675747">
    <property type="component" value="Unassembled WGS sequence"/>
</dbReference>
<dbReference type="PANTHER" id="PTHR42982">
    <property type="entry name" value="SEC-INDEPENDENT PROTEIN TRANSLOCASE PROTEIN TATA"/>
    <property type="match status" value="1"/>
</dbReference>
<comment type="subunit">
    <text evidence="9">The Tat system comprises two distinct complexes: a TatABC complex, containing multiple copies of TatA, TatB and TatC subunits, and a separate TatA complex, containing only TatA subunits. Substrates initially bind to the TatABC complex, which probably triggers association of the separate TatA complex to form the active translocon.</text>
</comment>
<reference evidence="12 13" key="1">
    <citation type="journal article" date="2021" name="Microbiol. Resour. Announc.">
        <title>Draft Genome Sequence of Coralloluteibacterium stylophorae LMG 29479T.</title>
        <authorList>
            <person name="Karlyshev A.V."/>
            <person name="Kudryashova E.B."/>
            <person name="Ariskina E.V."/>
            <person name="Conroy A.P."/>
            <person name="Abidueva E.Y."/>
        </authorList>
    </citation>
    <scope>NUCLEOTIDE SEQUENCE [LARGE SCALE GENOMIC DNA]</scope>
    <source>
        <strain evidence="12 13">LMG 29479</strain>
    </source>
</reference>
<evidence type="ECO:0000256" key="8">
    <source>
        <dbReference type="ARBA" id="ARBA00023136"/>
    </source>
</evidence>
<dbReference type="PANTHER" id="PTHR42982:SF1">
    <property type="entry name" value="SEC-INDEPENDENT PROTEIN TRANSLOCASE PROTEIN TATA"/>
    <property type="match status" value="1"/>
</dbReference>
<gene>
    <name evidence="9 11" type="primary">tatA</name>
    <name evidence="12" type="ORF">KB893_008200</name>
    <name evidence="11" type="ORF">KB893_05985</name>
</gene>
<dbReference type="EMBL" id="JAGQFT020000004">
    <property type="protein sequence ID" value="MBS7457117.1"/>
    <property type="molecule type" value="Genomic_DNA"/>
</dbReference>
<dbReference type="NCBIfam" id="NF002813">
    <property type="entry name" value="PRK02958.1"/>
    <property type="match status" value="1"/>
</dbReference>
<dbReference type="GO" id="GO:0043953">
    <property type="term" value="P:protein transport by the Tat complex"/>
    <property type="evidence" value="ECO:0007669"/>
    <property type="project" value="UniProtKB-UniRule"/>
</dbReference>
<evidence type="ECO:0000256" key="7">
    <source>
        <dbReference type="ARBA" id="ARBA00023010"/>
    </source>
</evidence>
<reference evidence="11" key="2">
    <citation type="submission" date="2021-04" db="EMBL/GenBank/DDBJ databases">
        <authorList>
            <person name="Karlyshev A.V."/>
        </authorList>
    </citation>
    <scope>NUCLEOTIDE SEQUENCE</scope>
    <source>
        <strain evidence="11">LMG 29479</strain>
    </source>
</reference>
<keyword evidence="4 9" id="KW-0812">Transmembrane</keyword>
<evidence type="ECO:0000256" key="4">
    <source>
        <dbReference type="ARBA" id="ARBA00022692"/>
    </source>
</evidence>
<dbReference type="HAMAP" id="MF_00236">
    <property type="entry name" value="TatA_E"/>
    <property type="match status" value="1"/>
</dbReference>
<evidence type="ECO:0000256" key="6">
    <source>
        <dbReference type="ARBA" id="ARBA00022989"/>
    </source>
</evidence>
<evidence type="ECO:0000256" key="5">
    <source>
        <dbReference type="ARBA" id="ARBA00022927"/>
    </source>
</evidence>
<evidence type="ECO:0000313" key="12">
    <source>
        <dbReference type="EMBL" id="MBS7457117.1"/>
    </source>
</evidence>
<dbReference type="AlphaFoldDB" id="A0A8J7VUE6"/>
<proteinExistence type="inferred from homology"/>
<dbReference type="NCBIfam" id="TIGR01411">
    <property type="entry name" value="tatAE"/>
    <property type="match status" value="1"/>
</dbReference>
<evidence type="ECO:0000256" key="10">
    <source>
        <dbReference type="SAM" id="MobiDB-lite"/>
    </source>
</evidence>
<keyword evidence="5 9" id="KW-0653">Protein transport</keyword>
<dbReference type="EMBL" id="JAGQFT010000033">
    <property type="protein sequence ID" value="MBR0562064.1"/>
    <property type="molecule type" value="Genomic_DNA"/>
</dbReference>
<keyword evidence="6 9" id="KW-1133">Transmembrane helix</keyword>
<organism evidence="11">
    <name type="scientific">Coralloluteibacterium stylophorae</name>
    <dbReference type="NCBI Taxonomy" id="1776034"/>
    <lineage>
        <taxon>Bacteria</taxon>
        <taxon>Pseudomonadati</taxon>
        <taxon>Pseudomonadota</taxon>
        <taxon>Gammaproteobacteria</taxon>
        <taxon>Lysobacterales</taxon>
        <taxon>Lysobacteraceae</taxon>
        <taxon>Coralloluteibacterium</taxon>
    </lineage>
</organism>
<dbReference type="Gene3D" id="1.20.5.3310">
    <property type="match status" value="1"/>
</dbReference>
<comment type="function">
    <text evidence="9">Part of the twin-arginine translocation (Tat) system that transports large folded proteins containing a characteristic twin-arginine motif in their signal peptide across membranes. TatA could form the protein-conducting channel of the Tat system.</text>
</comment>